<evidence type="ECO:0000256" key="4">
    <source>
        <dbReference type="ARBA" id="ARBA00012358"/>
    </source>
</evidence>
<keyword evidence="7" id="KW-0560">Oxidoreductase</keyword>
<evidence type="ECO:0000313" key="14">
    <source>
        <dbReference type="EMBL" id="SLM19694.1"/>
    </source>
</evidence>
<keyword evidence="5" id="KW-0004">4Fe-4S</keyword>
<evidence type="ECO:0000256" key="10">
    <source>
        <dbReference type="ARBA" id="ARBA00023157"/>
    </source>
</evidence>
<evidence type="ECO:0000256" key="13">
    <source>
        <dbReference type="ARBA" id="ARBA00048150"/>
    </source>
</evidence>
<evidence type="ECO:0000256" key="7">
    <source>
        <dbReference type="ARBA" id="ARBA00023002"/>
    </source>
</evidence>
<accession>A0A3P3XUC8</accession>
<evidence type="ECO:0000256" key="5">
    <source>
        <dbReference type="ARBA" id="ARBA00022485"/>
    </source>
</evidence>
<dbReference type="EMBL" id="FWDO01000007">
    <property type="protein sequence ID" value="SLM19694.1"/>
    <property type="molecule type" value="Genomic_DNA"/>
</dbReference>
<evidence type="ECO:0000256" key="3">
    <source>
        <dbReference type="ARBA" id="ARBA00007941"/>
    </source>
</evidence>
<evidence type="ECO:0000256" key="9">
    <source>
        <dbReference type="ARBA" id="ARBA00023014"/>
    </source>
</evidence>
<protein>
    <recommendedName>
        <fullName evidence="4">ferredoxin:thioredoxin reductase</fullName>
        <ecNumber evidence="4">1.8.7.2</ecNumber>
    </recommendedName>
    <alternativeName>
        <fullName evidence="12">Ferredoxin-thioredoxin reductase subunit B</fullName>
    </alternativeName>
</protein>
<evidence type="ECO:0000256" key="6">
    <source>
        <dbReference type="ARBA" id="ARBA00022723"/>
    </source>
</evidence>
<dbReference type="AlphaFoldDB" id="A0A3P3XUC8"/>
<comment type="similarity">
    <text evidence="3">Belongs to the ferredoxin thioredoxin reductase beta subunit family.</text>
</comment>
<evidence type="ECO:0000256" key="2">
    <source>
        <dbReference type="ARBA" id="ARBA00003945"/>
    </source>
</evidence>
<reference evidence="14" key="1">
    <citation type="submission" date="2017-02" db="EMBL/GenBank/DDBJ databases">
        <authorList>
            <person name="Regsiter A."/>
            <person name="William W."/>
        </authorList>
    </citation>
    <scope>NUCLEOTIDE SEQUENCE</scope>
    <source>
        <strain evidence="14">BdmA 4</strain>
    </source>
</reference>
<dbReference type="SUPFAM" id="SSF57662">
    <property type="entry name" value="Ferredoxin thioredoxin reductase (FTR), catalytic beta chain"/>
    <property type="match status" value="1"/>
</dbReference>
<dbReference type="Pfam" id="PF02943">
    <property type="entry name" value="FeThRed_B"/>
    <property type="match status" value="1"/>
</dbReference>
<evidence type="ECO:0000256" key="1">
    <source>
        <dbReference type="ARBA" id="ARBA00001966"/>
    </source>
</evidence>
<evidence type="ECO:0000256" key="8">
    <source>
        <dbReference type="ARBA" id="ARBA00023004"/>
    </source>
</evidence>
<dbReference type="PANTHER" id="PTHR35113:SF1">
    <property type="entry name" value="FERREDOXIN-THIOREDOXIN REDUCTASE CATALYTIC CHAIN, CHLOROPLASTIC"/>
    <property type="match status" value="1"/>
</dbReference>
<comment type="function">
    <text evidence="2">Catalytic subunit of the ferredoxin-thioredoxin reductase (FTR), which catalyzes the two-electron reduction of thioredoxins by the electrons provided by reduced ferredoxin.</text>
</comment>
<dbReference type="Gene3D" id="3.90.460.10">
    <property type="entry name" value="Ferredoxin thioredoxin reductase catalytic beta subunit"/>
    <property type="match status" value="1"/>
</dbReference>
<keyword evidence="8" id="KW-0408">Iron</keyword>
<comment type="cofactor">
    <cofactor evidence="1">
        <name>[4Fe-4S] cluster</name>
        <dbReference type="ChEBI" id="CHEBI:49883"/>
    </cofactor>
</comment>
<dbReference type="GO" id="GO:0051539">
    <property type="term" value="F:4 iron, 4 sulfur cluster binding"/>
    <property type="evidence" value="ECO:0007669"/>
    <property type="project" value="UniProtKB-KW"/>
</dbReference>
<keyword evidence="9" id="KW-0411">Iron-sulfur</keyword>
<organism evidence="14">
    <name type="scientific">uncultured spirochete</name>
    <dbReference type="NCBI Taxonomy" id="156406"/>
    <lineage>
        <taxon>Bacteria</taxon>
        <taxon>Pseudomonadati</taxon>
        <taxon>Spirochaetota</taxon>
        <taxon>Spirochaetia</taxon>
        <taxon>Spirochaetales</taxon>
        <taxon>environmental samples</taxon>
    </lineage>
</organism>
<dbReference type="GO" id="GO:0046872">
    <property type="term" value="F:metal ion binding"/>
    <property type="evidence" value="ECO:0007669"/>
    <property type="project" value="UniProtKB-KW"/>
</dbReference>
<keyword evidence="10" id="KW-1015">Disulfide bond</keyword>
<gene>
    <name evidence="14" type="ORF">SPIRO4BDMA_70116</name>
</gene>
<comment type="catalytic activity">
    <reaction evidence="13">
        <text>[thioredoxin]-disulfide + 2 reduced [2Fe-2S]-[ferredoxin] + 2 H(+) = [thioredoxin]-dithiol + 2 oxidized [2Fe-2S]-[ferredoxin]</text>
        <dbReference type="Rhea" id="RHEA:42336"/>
        <dbReference type="Rhea" id="RHEA-COMP:10000"/>
        <dbReference type="Rhea" id="RHEA-COMP:10001"/>
        <dbReference type="Rhea" id="RHEA-COMP:10698"/>
        <dbReference type="Rhea" id="RHEA-COMP:10700"/>
        <dbReference type="ChEBI" id="CHEBI:15378"/>
        <dbReference type="ChEBI" id="CHEBI:29950"/>
        <dbReference type="ChEBI" id="CHEBI:33737"/>
        <dbReference type="ChEBI" id="CHEBI:33738"/>
        <dbReference type="ChEBI" id="CHEBI:50058"/>
        <dbReference type="EC" id="1.8.7.2"/>
    </reaction>
</comment>
<dbReference type="InterPro" id="IPR004209">
    <property type="entry name" value="FTR_bsu"/>
</dbReference>
<comment type="subunit">
    <text evidence="11">Heterodimer of subunit A (variable subunit) and subunit B (catalytic subunit). Heterodimeric FTR forms a complex with ferredoxin and thioredoxin.</text>
</comment>
<sequence>MANYKTIEQTTVFTQMVANKQGWALNPDKAFYDTLVEGLTKNYNRYGYFLCPCRDTEGSREADRPALCPCIWSKPDIAEYGHCYCALYLSKEFVTAGKTPKPIPDRRFENA</sequence>
<proteinExistence type="inferred from homology"/>
<evidence type="ECO:0000256" key="11">
    <source>
        <dbReference type="ARBA" id="ARBA00026011"/>
    </source>
</evidence>
<keyword evidence="6" id="KW-0479">Metal-binding</keyword>
<name>A0A3P3XUC8_9SPIR</name>
<evidence type="ECO:0000256" key="12">
    <source>
        <dbReference type="ARBA" id="ARBA00030295"/>
    </source>
</evidence>
<dbReference type="EC" id="1.8.7.2" evidence="4"/>
<dbReference type="PANTHER" id="PTHR35113">
    <property type="entry name" value="FERREDOXIN-THIOREDOXIN REDUCTASE CATALYTIC CHAIN, CHLOROPLASTIC"/>
    <property type="match status" value="1"/>
</dbReference>
<dbReference type="GO" id="GO:0016730">
    <property type="term" value="F:oxidoreductase activity, acting on iron-sulfur proteins as donors"/>
    <property type="evidence" value="ECO:0007669"/>
    <property type="project" value="InterPro"/>
</dbReference>
<dbReference type="InterPro" id="IPR036644">
    <property type="entry name" value="FTR_bsu_sf"/>
</dbReference>